<dbReference type="Proteomes" id="UP000683507">
    <property type="component" value="Chromosome"/>
</dbReference>
<name>A0A916JQR1_9FLAO</name>
<accession>A0A916JQR1</accession>
<evidence type="ECO:0000313" key="1">
    <source>
        <dbReference type="EMBL" id="CAG5085097.1"/>
    </source>
</evidence>
<reference evidence="1" key="1">
    <citation type="submission" date="2021-04" db="EMBL/GenBank/DDBJ databases">
        <authorList>
            <person name="Rodrigo-Torres L."/>
            <person name="Arahal R. D."/>
            <person name="Lucena T."/>
        </authorList>
    </citation>
    <scope>NUCLEOTIDE SEQUENCE</scope>
    <source>
        <strain evidence="1">AS29M-1</strain>
    </source>
</reference>
<evidence type="ECO:0000313" key="2">
    <source>
        <dbReference type="Proteomes" id="UP000683507"/>
    </source>
</evidence>
<dbReference type="RefSeq" id="WP_258542864.1">
    <property type="nucleotide sequence ID" value="NZ_OU015584.1"/>
</dbReference>
<dbReference type="KEGG" id="ptan:CRYO30217_02649"/>
<organism evidence="1 2">
    <name type="scientific">Parvicella tangerina</name>
    <dbReference type="NCBI Taxonomy" id="2829795"/>
    <lineage>
        <taxon>Bacteria</taxon>
        <taxon>Pseudomonadati</taxon>
        <taxon>Bacteroidota</taxon>
        <taxon>Flavobacteriia</taxon>
        <taxon>Flavobacteriales</taxon>
        <taxon>Parvicellaceae</taxon>
        <taxon>Parvicella</taxon>
    </lineage>
</organism>
<proteinExistence type="predicted"/>
<sequence>MAIRVTIDIEVTNPEEVIKAHRGQIIGILSDVVLGKASKQKKVNLAVASEFINVLKDELPRELAKEMVNAKIKYSIQENISMYDEEE</sequence>
<protein>
    <submittedName>
        <fullName evidence="1">Uncharacterized protein</fullName>
    </submittedName>
</protein>
<dbReference type="AlphaFoldDB" id="A0A916JQR1"/>
<keyword evidence="2" id="KW-1185">Reference proteome</keyword>
<dbReference type="EMBL" id="OU015584">
    <property type="protein sequence ID" value="CAG5085097.1"/>
    <property type="molecule type" value="Genomic_DNA"/>
</dbReference>
<gene>
    <name evidence="1" type="ORF">CRYO30217_02649</name>
</gene>